<organism evidence="1 2">
    <name type="scientific">Quercus suber</name>
    <name type="common">Cork oak</name>
    <dbReference type="NCBI Taxonomy" id="58331"/>
    <lineage>
        <taxon>Eukaryota</taxon>
        <taxon>Viridiplantae</taxon>
        <taxon>Streptophyta</taxon>
        <taxon>Embryophyta</taxon>
        <taxon>Tracheophyta</taxon>
        <taxon>Spermatophyta</taxon>
        <taxon>Magnoliopsida</taxon>
        <taxon>eudicotyledons</taxon>
        <taxon>Gunneridae</taxon>
        <taxon>Pentapetalae</taxon>
        <taxon>rosids</taxon>
        <taxon>fabids</taxon>
        <taxon>Fagales</taxon>
        <taxon>Fagaceae</taxon>
        <taxon>Quercus</taxon>
    </lineage>
</organism>
<sequence length="31" mass="3759">MEFYHEISKATFLEPSEAVFNFYNGFNQIER</sequence>
<accession>A0AAW0IE65</accession>
<keyword evidence="2" id="KW-1185">Reference proteome</keyword>
<name>A0AAW0IE65_QUESU</name>
<proteinExistence type="predicted"/>
<reference evidence="1 2" key="1">
    <citation type="journal article" date="2018" name="Sci. Data">
        <title>The draft genome sequence of cork oak.</title>
        <authorList>
            <person name="Ramos A.M."/>
            <person name="Usie A."/>
            <person name="Barbosa P."/>
            <person name="Barros P.M."/>
            <person name="Capote T."/>
            <person name="Chaves I."/>
            <person name="Simoes F."/>
            <person name="Abreu I."/>
            <person name="Carrasquinho I."/>
            <person name="Faro C."/>
            <person name="Guimaraes J.B."/>
            <person name="Mendonca D."/>
            <person name="Nobrega F."/>
            <person name="Rodrigues L."/>
            <person name="Saibo N.J.M."/>
            <person name="Varela M.C."/>
            <person name="Egas C."/>
            <person name="Matos J."/>
            <person name="Miguel C.M."/>
            <person name="Oliveira M.M."/>
            <person name="Ricardo C.P."/>
            <person name="Goncalves S."/>
        </authorList>
    </citation>
    <scope>NUCLEOTIDE SEQUENCE [LARGE SCALE GENOMIC DNA]</scope>
    <source>
        <strain evidence="2">cv. HL8</strain>
    </source>
</reference>
<comment type="caution">
    <text evidence="1">The sequence shown here is derived from an EMBL/GenBank/DDBJ whole genome shotgun (WGS) entry which is preliminary data.</text>
</comment>
<dbReference type="Proteomes" id="UP000237347">
    <property type="component" value="Unassembled WGS sequence"/>
</dbReference>
<evidence type="ECO:0000313" key="2">
    <source>
        <dbReference type="Proteomes" id="UP000237347"/>
    </source>
</evidence>
<dbReference type="EMBL" id="PKMF04001388">
    <property type="protein sequence ID" value="KAK7812824.1"/>
    <property type="molecule type" value="Genomic_DNA"/>
</dbReference>
<dbReference type="AlphaFoldDB" id="A0AAW0IE65"/>
<protein>
    <submittedName>
        <fullName evidence="1">Uncharacterized protein</fullName>
    </submittedName>
</protein>
<evidence type="ECO:0000313" key="1">
    <source>
        <dbReference type="EMBL" id="KAK7812824.1"/>
    </source>
</evidence>
<gene>
    <name evidence="1" type="ORF">CFP56_006713</name>
</gene>